<organism evidence="3">
    <name type="scientific">Graphocephala atropunctata</name>
    <dbReference type="NCBI Taxonomy" id="36148"/>
    <lineage>
        <taxon>Eukaryota</taxon>
        <taxon>Metazoa</taxon>
        <taxon>Ecdysozoa</taxon>
        <taxon>Arthropoda</taxon>
        <taxon>Hexapoda</taxon>
        <taxon>Insecta</taxon>
        <taxon>Pterygota</taxon>
        <taxon>Neoptera</taxon>
        <taxon>Paraneoptera</taxon>
        <taxon>Hemiptera</taxon>
        <taxon>Auchenorrhyncha</taxon>
        <taxon>Membracoidea</taxon>
        <taxon>Cicadellidae</taxon>
        <taxon>Cicadellinae</taxon>
        <taxon>Cicadellini</taxon>
        <taxon>Graphocephala</taxon>
    </lineage>
</organism>
<proteinExistence type="predicted"/>
<dbReference type="EMBL" id="GEBQ01004534">
    <property type="protein sequence ID" value="JAT35443.1"/>
    <property type="molecule type" value="Transcribed_RNA"/>
</dbReference>
<comment type="subcellular location">
    <subcellularLocation>
        <location evidence="1">Nucleus</location>
    </subcellularLocation>
</comment>
<dbReference type="InterPro" id="IPR009057">
    <property type="entry name" value="Homeodomain-like_sf"/>
</dbReference>
<evidence type="ECO:0000313" key="3">
    <source>
        <dbReference type="EMBL" id="JAT35443.1"/>
    </source>
</evidence>
<feature type="non-terminal residue" evidence="3">
    <location>
        <position position="107"/>
    </location>
</feature>
<protein>
    <recommendedName>
        <fullName evidence="4">Homeobox domain-containing protein</fullName>
    </recommendedName>
</protein>
<evidence type="ECO:0000256" key="1">
    <source>
        <dbReference type="ARBA" id="ARBA00004123"/>
    </source>
</evidence>
<dbReference type="SUPFAM" id="SSF46689">
    <property type="entry name" value="Homeodomain-like"/>
    <property type="match status" value="1"/>
</dbReference>
<dbReference type="GO" id="GO:0000981">
    <property type="term" value="F:DNA-binding transcription factor activity, RNA polymerase II-specific"/>
    <property type="evidence" value="ECO:0007669"/>
    <property type="project" value="TreeGrafter"/>
</dbReference>
<accession>A0A1B6MHP5</accession>
<dbReference type="InterPro" id="IPR050649">
    <property type="entry name" value="Paired_Homeobox_TFs"/>
</dbReference>
<dbReference type="Gene3D" id="1.10.10.60">
    <property type="entry name" value="Homeodomain-like"/>
    <property type="match status" value="1"/>
</dbReference>
<sequence>PETVAVSGKPRAAKSVFSIRSLVEVEEDEMTRRPSELSTTPPRSSPEASVEGEGECESEVTMGVSGRDEDVSEGEMDDFNAAPKRKQRRYRTTFTSFQLEELEKAFS</sequence>
<dbReference type="AlphaFoldDB" id="A0A1B6MHP5"/>
<dbReference type="GO" id="GO:0000977">
    <property type="term" value="F:RNA polymerase II transcription regulatory region sequence-specific DNA binding"/>
    <property type="evidence" value="ECO:0007669"/>
    <property type="project" value="TreeGrafter"/>
</dbReference>
<dbReference type="PANTHER" id="PTHR24329">
    <property type="entry name" value="HOMEOBOX PROTEIN ARISTALESS"/>
    <property type="match status" value="1"/>
</dbReference>
<gene>
    <name evidence="3" type="ORF">g.3718</name>
</gene>
<evidence type="ECO:0008006" key="4">
    <source>
        <dbReference type="Google" id="ProtNLM"/>
    </source>
</evidence>
<name>A0A1B6MHP5_9HEMI</name>
<dbReference type="GO" id="GO:0005634">
    <property type="term" value="C:nucleus"/>
    <property type="evidence" value="ECO:0007669"/>
    <property type="project" value="UniProtKB-SubCell"/>
</dbReference>
<feature type="non-terminal residue" evidence="3">
    <location>
        <position position="1"/>
    </location>
</feature>
<dbReference type="InterPro" id="IPR001356">
    <property type="entry name" value="HD"/>
</dbReference>
<evidence type="ECO:0000256" key="2">
    <source>
        <dbReference type="SAM" id="MobiDB-lite"/>
    </source>
</evidence>
<dbReference type="PANTHER" id="PTHR24329:SF543">
    <property type="entry name" value="FI01017P-RELATED"/>
    <property type="match status" value="1"/>
</dbReference>
<feature type="region of interest" description="Disordered" evidence="2">
    <location>
        <begin position="26"/>
        <end position="87"/>
    </location>
</feature>
<reference evidence="3" key="1">
    <citation type="submission" date="2015-11" db="EMBL/GenBank/DDBJ databases">
        <title>De novo transcriptome assembly of four potential Pierce s Disease insect vectors from Arizona vineyards.</title>
        <authorList>
            <person name="Tassone E.E."/>
        </authorList>
    </citation>
    <scope>NUCLEOTIDE SEQUENCE</scope>
</reference>
<dbReference type="CDD" id="cd00086">
    <property type="entry name" value="homeodomain"/>
    <property type="match status" value="1"/>
</dbReference>